<dbReference type="FunFam" id="3.30.70.270:FF:000001">
    <property type="entry name" value="Diguanylate cyclase domain protein"/>
    <property type="match status" value="1"/>
</dbReference>
<dbReference type="Pfam" id="PF00990">
    <property type="entry name" value="GGDEF"/>
    <property type="match status" value="1"/>
</dbReference>
<protein>
    <recommendedName>
        <fullName evidence="2">diguanylate cyclase</fullName>
        <ecNumber evidence="2">2.7.7.65</ecNumber>
    </recommendedName>
</protein>
<name>A0A0C1QAI1_9GAMM</name>
<dbReference type="OrthoDB" id="9812260at2"/>
<dbReference type="PANTHER" id="PTHR45138">
    <property type="entry name" value="REGULATORY COMPONENTS OF SENSORY TRANSDUCTION SYSTEM"/>
    <property type="match status" value="1"/>
</dbReference>
<dbReference type="Gene3D" id="3.30.70.270">
    <property type="match status" value="1"/>
</dbReference>
<proteinExistence type="predicted"/>
<accession>A0A0C1QAI1</accession>
<feature type="domain" description="GGDEF" evidence="3">
    <location>
        <begin position="171"/>
        <end position="298"/>
    </location>
</feature>
<evidence type="ECO:0000259" key="3">
    <source>
        <dbReference type="PROSITE" id="PS50887"/>
    </source>
</evidence>
<dbReference type="EC" id="2.7.7.65" evidence="2"/>
<comment type="caution">
    <text evidence="4">The sequence shown here is derived from an EMBL/GenBank/DDBJ whole genome shotgun (WGS) entry which is preliminary data.</text>
</comment>
<comment type="cofactor">
    <cofactor evidence="1">
        <name>Mg(2+)</name>
        <dbReference type="ChEBI" id="CHEBI:18420"/>
    </cofactor>
</comment>
<dbReference type="GO" id="GO:0052621">
    <property type="term" value="F:diguanylate cyclase activity"/>
    <property type="evidence" value="ECO:0007669"/>
    <property type="project" value="UniProtKB-EC"/>
</dbReference>
<dbReference type="RefSeq" id="WP_039609401.1">
    <property type="nucleotide sequence ID" value="NZ_JWIC01000005.1"/>
</dbReference>
<dbReference type="NCBIfam" id="TIGR00254">
    <property type="entry name" value="GGDEF"/>
    <property type="match status" value="1"/>
</dbReference>
<evidence type="ECO:0000256" key="1">
    <source>
        <dbReference type="ARBA" id="ARBA00001946"/>
    </source>
</evidence>
<sequence length="298" mass="33760">MENVHILAQRTPSRGDYVPFTTEQYVTQAPEQPNVLVEKLQTTLEINGILDIFASYVKRITDLAGLQFHSNQGLFQTQQSDNQLKPYTFDLDLEGQHLGQLVYFSKYSFSGTIRARLMQLHACLLYPLRNALMYHRVLQLATKDTLTGLYNRSQFNEYLETKLERSRRQHRNFSLMLLDLDNFKQVNDAFGHKKGDEVLIGFANILTSSIRATDAVFRFGGDEFAILIDDPAFTTNKVIAERIMERVNSNSLLAKHAVTTSIGFTLASSQDCSNEIFARADSGLYKAKEAGRNCARAV</sequence>
<evidence type="ECO:0000313" key="5">
    <source>
        <dbReference type="Proteomes" id="UP000031327"/>
    </source>
</evidence>
<dbReference type="GO" id="GO:1902201">
    <property type="term" value="P:negative regulation of bacterial-type flagellum-dependent cell motility"/>
    <property type="evidence" value="ECO:0007669"/>
    <property type="project" value="TreeGrafter"/>
</dbReference>
<dbReference type="PROSITE" id="PS50887">
    <property type="entry name" value="GGDEF"/>
    <property type="match status" value="1"/>
</dbReference>
<dbReference type="GO" id="GO:0005886">
    <property type="term" value="C:plasma membrane"/>
    <property type="evidence" value="ECO:0007669"/>
    <property type="project" value="TreeGrafter"/>
</dbReference>
<dbReference type="EMBL" id="JWIC01000005">
    <property type="protein sequence ID" value="KID57631.1"/>
    <property type="molecule type" value="Genomic_DNA"/>
</dbReference>
<dbReference type="PANTHER" id="PTHR45138:SF6">
    <property type="entry name" value="DIGUANYLATE CYCLASE DGCN"/>
    <property type="match status" value="1"/>
</dbReference>
<dbReference type="GO" id="GO:0043709">
    <property type="term" value="P:cell adhesion involved in single-species biofilm formation"/>
    <property type="evidence" value="ECO:0007669"/>
    <property type="project" value="TreeGrafter"/>
</dbReference>
<dbReference type="SMART" id="SM00267">
    <property type="entry name" value="GGDEF"/>
    <property type="match status" value="1"/>
</dbReference>
<dbReference type="AlphaFoldDB" id="A0A0C1QAI1"/>
<dbReference type="SUPFAM" id="SSF55073">
    <property type="entry name" value="Nucleotide cyclase"/>
    <property type="match status" value="1"/>
</dbReference>
<gene>
    <name evidence="4" type="ORF">JF50_10710</name>
</gene>
<dbReference type="InterPro" id="IPR029787">
    <property type="entry name" value="Nucleotide_cyclase"/>
</dbReference>
<dbReference type="InterPro" id="IPR050469">
    <property type="entry name" value="Diguanylate_Cyclase"/>
</dbReference>
<reference evidence="4 5" key="1">
    <citation type="submission" date="2014-12" db="EMBL/GenBank/DDBJ databases">
        <title>Draft Genome Sequence of Pseudoalteromonas luteoviolacea HI1.</title>
        <authorList>
            <person name="Asahina A.Y."/>
            <person name="Hadfield M.G."/>
        </authorList>
    </citation>
    <scope>NUCLEOTIDE SEQUENCE [LARGE SCALE GENOMIC DNA]</scope>
    <source>
        <strain evidence="4 5">HI1</strain>
    </source>
</reference>
<dbReference type="Proteomes" id="UP000031327">
    <property type="component" value="Unassembled WGS sequence"/>
</dbReference>
<dbReference type="InterPro" id="IPR000160">
    <property type="entry name" value="GGDEF_dom"/>
</dbReference>
<organism evidence="4 5">
    <name type="scientific">Pseudoalteromonas luteoviolacea</name>
    <dbReference type="NCBI Taxonomy" id="43657"/>
    <lineage>
        <taxon>Bacteria</taxon>
        <taxon>Pseudomonadati</taxon>
        <taxon>Pseudomonadota</taxon>
        <taxon>Gammaproteobacteria</taxon>
        <taxon>Alteromonadales</taxon>
        <taxon>Pseudoalteromonadaceae</taxon>
        <taxon>Pseudoalteromonas</taxon>
    </lineage>
</organism>
<dbReference type="CDD" id="cd01949">
    <property type="entry name" value="GGDEF"/>
    <property type="match status" value="1"/>
</dbReference>
<evidence type="ECO:0000256" key="2">
    <source>
        <dbReference type="ARBA" id="ARBA00012528"/>
    </source>
</evidence>
<evidence type="ECO:0000313" key="4">
    <source>
        <dbReference type="EMBL" id="KID57631.1"/>
    </source>
</evidence>
<dbReference type="InterPro" id="IPR043128">
    <property type="entry name" value="Rev_trsase/Diguanyl_cyclase"/>
</dbReference>